<feature type="repeat" description="TPR" evidence="6">
    <location>
        <begin position="355"/>
        <end position="388"/>
    </location>
</feature>
<keyword evidence="4 6" id="KW-0802">TPR repeat</keyword>
<evidence type="ECO:0000313" key="9">
    <source>
        <dbReference type="Proteomes" id="UP000271624"/>
    </source>
</evidence>
<reference evidence="8" key="2">
    <citation type="journal article" date="2019" name="Genome Biol. Evol.">
        <title>Day and night: Metabolic profiles and evolutionary relationships of six axenic non-marine cyanobacteria.</title>
        <authorList>
            <person name="Will S.E."/>
            <person name="Henke P."/>
            <person name="Boedeker C."/>
            <person name="Huang S."/>
            <person name="Brinkmann H."/>
            <person name="Rohde M."/>
            <person name="Jarek M."/>
            <person name="Friedl T."/>
            <person name="Seufert S."/>
            <person name="Schumacher M."/>
            <person name="Overmann J."/>
            <person name="Neumann-Schaal M."/>
            <person name="Petersen J."/>
        </authorList>
    </citation>
    <scope>NUCLEOTIDE SEQUENCE [LARGE SCALE GENOMIC DNA]</scope>
    <source>
        <strain evidence="8">PCC 7102</strain>
    </source>
</reference>
<organism evidence="8 9">
    <name type="scientific">Dulcicalothrix desertica PCC 7102</name>
    <dbReference type="NCBI Taxonomy" id="232991"/>
    <lineage>
        <taxon>Bacteria</taxon>
        <taxon>Bacillati</taxon>
        <taxon>Cyanobacteriota</taxon>
        <taxon>Cyanophyceae</taxon>
        <taxon>Nostocales</taxon>
        <taxon>Calotrichaceae</taxon>
        <taxon>Dulcicalothrix</taxon>
    </lineage>
</organism>
<accession>A0A3S1IHG4</accession>
<comment type="caution">
    <text evidence="8">The sequence shown here is derived from an EMBL/GenBank/DDBJ whole genome shotgun (WGS) entry which is preliminary data.</text>
</comment>
<evidence type="ECO:0000256" key="4">
    <source>
        <dbReference type="ARBA" id="ARBA00022803"/>
    </source>
</evidence>
<name>A0A3S1IHG4_9CYAN</name>
<evidence type="ECO:0000256" key="3">
    <source>
        <dbReference type="ARBA" id="ARBA00022737"/>
    </source>
</evidence>
<proteinExistence type="inferred from homology"/>
<evidence type="ECO:0000256" key="1">
    <source>
        <dbReference type="ARBA" id="ARBA00004496"/>
    </source>
</evidence>
<dbReference type="EMBL" id="RSCL01000032">
    <property type="protein sequence ID" value="RUS97440.1"/>
    <property type="molecule type" value="Genomic_DNA"/>
</dbReference>
<keyword evidence="3" id="KW-0677">Repeat</keyword>
<protein>
    <recommendedName>
        <fullName evidence="10">TPR repeat-containing protein</fullName>
    </recommendedName>
</protein>
<feature type="chain" id="PRO_5030083059" description="TPR repeat-containing protein" evidence="7">
    <location>
        <begin position="24"/>
        <end position="405"/>
    </location>
</feature>
<keyword evidence="9" id="KW-1185">Reference proteome</keyword>
<evidence type="ECO:0000256" key="2">
    <source>
        <dbReference type="ARBA" id="ARBA00022490"/>
    </source>
</evidence>
<evidence type="ECO:0000256" key="6">
    <source>
        <dbReference type="PROSITE-ProRule" id="PRU00339"/>
    </source>
</evidence>
<dbReference type="AlphaFoldDB" id="A0A3S1IHG4"/>
<evidence type="ECO:0000313" key="8">
    <source>
        <dbReference type="EMBL" id="RUS97440.1"/>
    </source>
</evidence>
<comment type="similarity">
    <text evidence="5">Belongs to the Rap family.</text>
</comment>
<dbReference type="RefSeq" id="WP_127086415.1">
    <property type="nucleotide sequence ID" value="NZ_RSCL01000032.1"/>
</dbReference>
<dbReference type="GO" id="GO:0005737">
    <property type="term" value="C:cytoplasm"/>
    <property type="evidence" value="ECO:0007669"/>
    <property type="project" value="UniProtKB-SubCell"/>
</dbReference>
<dbReference type="Proteomes" id="UP000271624">
    <property type="component" value="Unassembled WGS sequence"/>
</dbReference>
<dbReference type="SUPFAM" id="SSF48452">
    <property type="entry name" value="TPR-like"/>
    <property type="match status" value="2"/>
</dbReference>
<dbReference type="InterPro" id="IPR019734">
    <property type="entry name" value="TPR_rpt"/>
</dbReference>
<dbReference type="InterPro" id="IPR051476">
    <property type="entry name" value="Bac_ResReg_Asp_Phosphatase"/>
</dbReference>
<comment type="subcellular location">
    <subcellularLocation>
        <location evidence="1">Cytoplasm</location>
    </subcellularLocation>
</comment>
<dbReference type="Pfam" id="PF13374">
    <property type="entry name" value="TPR_10"/>
    <property type="match status" value="1"/>
</dbReference>
<dbReference type="Gene3D" id="1.25.40.10">
    <property type="entry name" value="Tetratricopeptide repeat domain"/>
    <property type="match status" value="2"/>
</dbReference>
<reference evidence="8" key="1">
    <citation type="submission" date="2018-12" db="EMBL/GenBank/DDBJ databases">
        <authorList>
            <person name="Will S."/>
            <person name="Neumann-Schaal M."/>
            <person name="Henke P."/>
        </authorList>
    </citation>
    <scope>NUCLEOTIDE SEQUENCE</scope>
    <source>
        <strain evidence="8">PCC 7102</strain>
    </source>
</reference>
<evidence type="ECO:0008006" key="10">
    <source>
        <dbReference type="Google" id="ProtNLM"/>
    </source>
</evidence>
<feature type="signal peptide" evidence="7">
    <location>
        <begin position="1"/>
        <end position="23"/>
    </location>
</feature>
<dbReference type="InterPro" id="IPR011990">
    <property type="entry name" value="TPR-like_helical_dom_sf"/>
</dbReference>
<dbReference type="OrthoDB" id="419844at2"/>
<evidence type="ECO:0000256" key="5">
    <source>
        <dbReference type="ARBA" id="ARBA00038253"/>
    </source>
</evidence>
<dbReference type="PROSITE" id="PS50005">
    <property type="entry name" value="TPR"/>
    <property type="match status" value="1"/>
</dbReference>
<sequence>MIRRFSIIAALSLSLISTSSVLAQTKKPQPPDKFPPNPLEIRVSDPLLPARKLDQQPLTPTEQQQLETALNNLDQEATAKLQAGDKEGAFDTWNRELRLRRYLGNLNEVQALSRVGEIAWRENDRPQVQYITQRLQSIQKPKKLQPVTDLEVLRALGQAYQNVRAPKLAIEVYNQVLTQVRQQQNTTAEVETLTTIASIHMSWFDYPQAATTYEQLLSLASTRNDRTNEITYLEQLAYIYDQARLPQQSVTVRNKLAAIYTRDNNLAELPTLKMAIANSYEALAKQDPSQLENAFQNYQQAYTIAWEQEQFVRAGEALQKLVALYRSQGQIDEALQTSQILLQSEELAGNFYGMMTAYDQIGQMHLQRKQFPQARNAFEEGLKIARQLQYEDGYFTEQIQKIPTN</sequence>
<keyword evidence="7" id="KW-0732">Signal</keyword>
<gene>
    <name evidence="8" type="ORF">DSM106972_083880</name>
</gene>
<dbReference type="PANTHER" id="PTHR46630:SF1">
    <property type="entry name" value="TETRATRICOPEPTIDE REPEAT PROTEIN 29"/>
    <property type="match status" value="1"/>
</dbReference>
<dbReference type="SMART" id="SM00028">
    <property type="entry name" value="TPR"/>
    <property type="match status" value="3"/>
</dbReference>
<evidence type="ECO:0000256" key="7">
    <source>
        <dbReference type="SAM" id="SignalP"/>
    </source>
</evidence>
<dbReference type="PANTHER" id="PTHR46630">
    <property type="entry name" value="TETRATRICOPEPTIDE REPEAT PROTEIN 29"/>
    <property type="match status" value="1"/>
</dbReference>
<keyword evidence="2" id="KW-0963">Cytoplasm</keyword>